<reference evidence="4" key="1">
    <citation type="submission" date="2021-07" db="EMBL/GenBank/DDBJ databases">
        <title>Elsinoe batatas strain:CRI-CJ2 Genome sequencing and assembly.</title>
        <authorList>
            <person name="Huang L."/>
        </authorList>
    </citation>
    <scope>NUCLEOTIDE SEQUENCE</scope>
    <source>
        <strain evidence="4">CRI-CJ2</strain>
    </source>
</reference>
<comment type="caution">
    <text evidence="4">The sequence shown here is derived from an EMBL/GenBank/DDBJ whole genome shotgun (WGS) entry which is preliminary data.</text>
</comment>
<dbReference type="SUPFAM" id="SSF52096">
    <property type="entry name" value="ClpP/crotonase"/>
    <property type="match status" value="1"/>
</dbReference>
<evidence type="ECO:0000313" key="5">
    <source>
        <dbReference type="Proteomes" id="UP000809789"/>
    </source>
</evidence>
<sequence length="373" mass="41225">MKHRKQSDHHPNKPTPRPPDPRPVPRTSTEASPCNPRSPQEVYNTNPLPPLPSLYPPNHGPFPTLPPLPTSYPALPYTQIAITHHPASSPVPTPIVILTLNRPEKYNAFTEPTMAEELEEAFTLFDLDDRVRCVVVTGAGRMFCAGADLGRGFSPKAKERRDHRDGGGRVALAIHRCRKPVIGALNGSAVGIGITMTLPMSIRIAYKDAKIGFVFARRGLVMEACSSFFLPRLIGHSRAMHLVTTGATYPASHKLLESLFSETLDKADQVLPRALEIAEEVASNTSVVSNAVMKDLMYRGPPSAEQTHLLDSKIIFDLFTSKDNKEGVQSFLEKRPVKFTGTMENDAPNAWPWWDYVDTLPRLKAESPDKAKL</sequence>
<evidence type="ECO:0000256" key="2">
    <source>
        <dbReference type="ARBA" id="ARBA00023026"/>
    </source>
</evidence>
<organism evidence="4 5">
    <name type="scientific">Elsinoe batatas</name>
    <dbReference type="NCBI Taxonomy" id="2601811"/>
    <lineage>
        <taxon>Eukaryota</taxon>
        <taxon>Fungi</taxon>
        <taxon>Dikarya</taxon>
        <taxon>Ascomycota</taxon>
        <taxon>Pezizomycotina</taxon>
        <taxon>Dothideomycetes</taxon>
        <taxon>Dothideomycetidae</taxon>
        <taxon>Myriangiales</taxon>
        <taxon>Elsinoaceae</taxon>
        <taxon>Elsinoe</taxon>
    </lineage>
</organism>
<name>A0A8K0KUZ8_9PEZI</name>
<dbReference type="Gene3D" id="1.10.12.10">
    <property type="entry name" value="Lyase 2-enoyl-coa Hydratase, Chain A, domain 2"/>
    <property type="match status" value="1"/>
</dbReference>
<evidence type="ECO:0008006" key="6">
    <source>
        <dbReference type="Google" id="ProtNLM"/>
    </source>
</evidence>
<keyword evidence="2" id="KW-0843">Virulence</keyword>
<dbReference type="EMBL" id="JAESVG020000009">
    <property type="protein sequence ID" value="KAG8624521.1"/>
    <property type="molecule type" value="Genomic_DNA"/>
</dbReference>
<dbReference type="PANTHER" id="PTHR43684">
    <property type="match status" value="1"/>
</dbReference>
<proteinExistence type="inferred from homology"/>
<feature type="compositionally biased region" description="Pro residues" evidence="3">
    <location>
        <begin position="47"/>
        <end position="62"/>
    </location>
</feature>
<dbReference type="Gene3D" id="3.90.226.10">
    <property type="entry name" value="2-enoyl-CoA Hydratase, Chain A, domain 1"/>
    <property type="match status" value="1"/>
</dbReference>
<evidence type="ECO:0000256" key="1">
    <source>
        <dbReference type="ARBA" id="ARBA00005254"/>
    </source>
</evidence>
<protein>
    <recommendedName>
        <fullName evidence="6">Enoyl-CoA hydratase</fullName>
    </recommendedName>
</protein>
<dbReference type="InterPro" id="IPR051053">
    <property type="entry name" value="ECH/Chromodomain_protein"/>
</dbReference>
<dbReference type="InterPro" id="IPR029045">
    <property type="entry name" value="ClpP/crotonase-like_dom_sf"/>
</dbReference>
<dbReference type="OrthoDB" id="2018133at2759"/>
<gene>
    <name evidence="4" type="ORF">KVT40_007588</name>
</gene>
<accession>A0A8K0KUZ8</accession>
<dbReference type="PANTHER" id="PTHR43684:SF4">
    <property type="entry name" value="ENOYL-COA HYDRATASE_ISOMERASE FAMILY PROTEIN (AFU_ORTHOLOGUE AFUA_1G01890)"/>
    <property type="match status" value="1"/>
</dbReference>
<feature type="region of interest" description="Disordered" evidence="3">
    <location>
        <begin position="1"/>
        <end position="62"/>
    </location>
</feature>
<feature type="compositionally biased region" description="Pro residues" evidence="3">
    <location>
        <begin position="13"/>
        <end position="24"/>
    </location>
</feature>
<dbReference type="Proteomes" id="UP000809789">
    <property type="component" value="Unassembled WGS sequence"/>
</dbReference>
<dbReference type="CDD" id="cd06558">
    <property type="entry name" value="crotonase-like"/>
    <property type="match status" value="1"/>
</dbReference>
<comment type="similarity">
    <text evidence="1">Belongs to the enoyl-CoA hydratase/isomerase family.</text>
</comment>
<dbReference type="InterPro" id="IPR014748">
    <property type="entry name" value="Enoyl-CoA_hydra_C"/>
</dbReference>
<keyword evidence="5" id="KW-1185">Reference proteome</keyword>
<evidence type="ECO:0000313" key="4">
    <source>
        <dbReference type="EMBL" id="KAG8624521.1"/>
    </source>
</evidence>
<feature type="compositionally biased region" description="Polar residues" evidence="3">
    <location>
        <begin position="30"/>
        <end position="46"/>
    </location>
</feature>
<evidence type="ECO:0000256" key="3">
    <source>
        <dbReference type="SAM" id="MobiDB-lite"/>
    </source>
</evidence>
<dbReference type="AlphaFoldDB" id="A0A8K0KUZ8"/>
<dbReference type="Pfam" id="PF00378">
    <property type="entry name" value="ECH_1"/>
    <property type="match status" value="1"/>
</dbReference>
<dbReference type="InterPro" id="IPR001753">
    <property type="entry name" value="Enoyl-CoA_hydra/iso"/>
</dbReference>